<feature type="domain" description="HTH lysR-type" evidence="6">
    <location>
        <begin position="1"/>
        <end position="58"/>
    </location>
</feature>
<dbReference type="InterPro" id="IPR000847">
    <property type="entry name" value="LysR_HTH_N"/>
</dbReference>
<dbReference type="Pfam" id="PF03466">
    <property type="entry name" value="LysR_substrate"/>
    <property type="match status" value="1"/>
</dbReference>
<gene>
    <name evidence="7" type="ORF">HH308_26030</name>
</gene>
<dbReference type="EMBL" id="JABBNB010000039">
    <property type="protein sequence ID" value="NMO04685.1"/>
    <property type="molecule type" value="Genomic_DNA"/>
</dbReference>
<dbReference type="GO" id="GO:0032993">
    <property type="term" value="C:protein-DNA complex"/>
    <property type="evidence" value="ECO:0007669"/>
    <property type="project" value="TreeGrafter"/>
</dbReference>
<evidence type="ECO:0000256" key="1">
    <source>
        <dbReference type="ARBA" id="ARBA00009437"/>
    </source>
</evidence>
<evidence type="ECO:0000256" key="5">
    <source>
        <dbReference type="ARBA" id="ARBA00023163"/>
    </source>
</evidence>
<evidence type="ECO:0000256" key="2">
    <source>
        <dbReference type="ARBA" id="ARBA00023015"/>
    </source>
</evidence>
<dbReference type="Proteomes" id="UP000550729">
    <property type="component" value="Unassembled WGS sequence"/>
</dbReference>
<keyword evidence="2" id="KW-0805">Transcription regulation</keyword>
<keyword evidence="5" id="KW-0804">Transcription</keyword>
<dbReference type="Gene3D" id="1.10.10.10">
    <property type="entry name" value="Winged helix-like DNA-binding domain superfamily/Winged helix DNA-binding domain"/>
    <property type="match status" value="1"/>
</dbReference>
<dbReference type="Pfam" id="PF00126">
    <property type="entry name" value="HTH_1"/>
    <property type="match status" value="1"/>
</dbReference>
<dbReference type="PANTHER" id="PTHR30346:SF0">
    <property type="entry name" value="HCA OPERON TRANSCRIPTIONAL ACTIVATOR HCAR"/>
    <property type="match status" value="1"/>
</dbReference>
<keyword evidence="4" id="KW-0010">Activator</keyword>
<organism evidence="7 8">
    <name type="scientific">Gordonia asplenii</name>
    <dbReference type="NCBI Taxonomy" id="2725283"/>
    <lineage>
        <taxon>Bacteria</taxon>
        <taxon>Bacillati</taxon>
        <taxon>Actinomycetota</taxon>
        <taxon>Actinomycetes</taxon>
        <taxon>Mycobacteriales</taxon>
        <taxon>Gordoniaceae</taxon>
        <taxon>Gordonia</taxon>
    </lineage>
</organism>
<dbReference type="InterPro" id="IPR005119">
    <property type="entry name" value="LysR_subst-bd"/>
</dbReference>
<evidence type="ECO:0000313" key="7">
    <source>
        <dbReference type="EMBL" id="NMO04685.1"/>
    </source>
</evidence>
<protein>
    <submittedName>
        <fullName evidence="7">LysR family transcriptional regulator</fullName>
    </submittedName>
</protein>
<dbReference type="AlphaFoldDB" id="A0A848L6Q7"/>
<accession>A0A848L6Q7</accession>
<dbReference type="Gene3D" id="3.40.190.290">
    <property type="match status" value="1"/>
</dbReference>
<reference evidence="7 8" key="1">
    <citation type="submission" date="2020-04" db="EMBL/GenBank/DDBJ databases">
        <title>Gordonia sp. nov. TBRC 11910.</title>
        <authorList>
            <person name="Suriyachadkun C."/>
        </authorList>
    </citation>
    <scope>NUCLEOTIDE SEQUENCE [LARGE SCALE GENOMIC DNA]</scope>
    <source>
        <strain evidence="7 8">TBRC 11910</strain>
    </source>
</reference>
<evidence type="ECO:0000256" key="4">
    <source>
        <dbReference type="ARBA" id="ARBA00023159"/>
    </source>
</evidence>
<keyword evidence="3" id="KW-0238">DNA-binding</keyword>
<keyword evidence="8" id="KW-1185">Reference proteome</keyword>
<dbReference type="InterPro" id="IPR036390">
    <property type="entry name" value="WH_DNA-bd_sf"/>
</dbReference>
<sequence length="310" mass="34094">MDVRTLRYFLLVAEEGSIHGGARRAMVAQPAVTVAIKKLESRLGHRVFVRSPQGVELTPAGRTLLVHARDLLRRIDEFERDAHELTSQPPTFTVGLLAGPASAGELSLPIIETFRAKRPDLDLRVRQLRFDDHFDAILDGAVDVAVVRSPFMHDDLDFSPLFDEPTVAVASVEHPFAQREEVTMDDVLGERPLEVAQAPTVWRDFWSFADYRSSTLGAINSNATTVMEYSADVLKNRTVSPMALSGWRLGGISGSNALRAMRIVDAPRSVIGVGRRAGDSRDDVLDFVTVAHDISARLVSWVPDAETVSA</sequence>
<comment type="similarity">
    <text evidence="1">Belongs to the LysR transcriptional regulatory family.</text>
</comment>
<dbReference type="GO" id="GO:0003677">
    <property type="term" value="F:DNA binding"/>
    <property type="evidence" value="ECO:0007669"/>
    <property type="project" value="UniProtKB-KW"/>
</dbReference>
<dbReference type="PANTHER" id="PTHR30346">
    <property type="entry name" value="TRANSCRIPTIONAL DUAL REGULATOR HCAR-RELATED"/>
    <property type="match status" value="1"/>
</dbReference>
<dbReference type="GO" id="GO:0003700">
    <property type="term" value="F:DNA-binding transcription factor activity"/>
    <property type="evidence" value="ECO:0007669"/>
    <property type="project" value="InterPro"/>
</dbReference>
<proteinExistence type="inferred from homology"/>
<dbReference type="RefSeq" id="WP_170197190.1">
    <property type="nucleotide sequence ID" value="NZ_JABBNB010000039.1"/>
</dbReference>
<dbReference type="SUPFAM" id="SSF53850">
    <property type="entry name" value="Periplasmic binding protein-like II"/>
    <property type="match status" value="1"/>
</dbReference>
<dbReference type="PROSITE" id="PS50931">
    <property type="entry name" value="HTH_LYSR"/>
    <property type="match status" value="1"/>
</dbReference>
<name>A0A848L6Q7_9ACTN</name>
<evidence type="ECO:0000313" key="8">
    <source>
        <dbReference type="Proteomes" id="UP000550729"/>
    </source>
</evidence>
<dbReference type="CDD" id="cd05466">
    <property type="entry name" value="PBP2_LTTR_substrate"/>
    <property type="match status" value="1"/>
</dbReference>
<dbReference type="SUPFAM" id="SSF46785">
    <property type="entry name" value="Winged helix' DNA-binding domain"/>
    <property type="match status" value="1"/>
</dbReference>
<evidence type="ECO:0000259" key="6">
    <source>
        <dbReference type="PROSITE" id="PS50931"/>
    </source>
</evidence>
<comment type="caution">
    <text evidence="7">The sequence shown here is derived from an EMBL/GenBank/DDBJ whole genome shotgun (WGS) entry which is preliminary data.</text>
</comment>
<dbReference type="InterPro" id="IPR036388">
    <property type="entry name" value="WH-like_DNA-bd_sf"/>
</dbReference>
<dbReference type="FunFam" id="1.10.10.10:FF:000001">
    <property type="entry name" value="LysR family transcriptional regulator"/>
    <property type="match status" value="1"/>
</dbReference>
<evidence type="ECO:0000256" key="3">
    <source>
        <dbReference type="ARBA" id="ARBA00023125"/>
    </source>
</evidence>